<protein>
    <recommendedName>
        <fullName evidence="7">Cytosine-specific methyltransferase</fullName>
        <ecNumber evidence="7">2.1.1.37</ecNumber>
    </recommendedName>
</protein>
<evidence type="ECO:0000256" key="3">
    <source>
        <dbReference type="ARBA" id="ARBA00022691"/>
    </source>
</evidence>
<evidence type="ECO:0000256" key="6">
    <source>
        <dbReference type="RuleBase" id="RU000416"/>
    </source>
</evidence>
<dbReference type="PRINTS" id="PR00105">
    <property type="entry name" value="C5METTRFRASE"/>
</dbReference>
<name>A0ABR9UHN0_9CYAN</name>
<dbReference type="InterPro" id="IPR001525">
    <property type="entry name" value="C5_MeTfrase"/>
</dbReference>
<dbReference type="PROSITE" id="PS51679">
    <property type="entry name" value="SAM_MT_C5"/>
    <property type="match status" value="1"/>
</dbReference>
<dbReference type="InterPro" id="IPR050390">
    <property type="entry name" value="C5-Methyltransferase"/>
</dbReference>
<keyword evidence="4" id="KW-0680">Restriction system</keyword>
<keyword evidence="1 5" id="KW-0489">Methyltransferase</keyword>
<organism evidence="8 9">
    <name type="scientific">Planktothrix mougeotii LEGE 06226</name>
    <dbReference type="NCBI Taxonomy" id="1828728"/>
    <lineage>
        <taxon>Bacteria</taxon>
        <taxon>Bacillati</taxon>
        <taxon>Cyanobacteriota</taxon>
        <taxon>Cyanophyceae</taxon>
        <taxon>Oscillatoriophycideae</taxon>
        <taxon>Oscillatoriales</taxon>
        <taxon>Microcoleaceae</taxon>
        <taxon>Planktothrix</taxon>
    </lineage>
</organism>
<gene>
    <name evidence="8" type="ORF">IQ236_20750</name>
</gene>
<proteinExistence type="inferred from homology"/>
<evidence type="ECO:0000313" key="9">
    <source>
        <dbReference type="Proteomes" id="UP000640725"/>
    </source>
</evidence>
<dbReference type="InterPro" id="IPR018117">
    <property type="entry name" value="C5_DNA_meth_AS"/>
</dbReference>
<dbReference type="PROSITE" id="PS00094">
    <property type="entry name" value="C5_MTASE_1"/>
    <property type="match status" value="1"/>
</dbReference>
<dbReference type="Pfam" id="PF00145">
    <property type="entry name" value="DNA_methylase"/>
    <property type="match status" value="1"/>
</dbReference>
<keyword evidence="3 5" id="KW-0949">S-adenosyl-L-methionine</keyword>
<dbReference type="Proteomes" id="UP000640725">
    <property type="component" value="Unassembled WGS sequence"/>
</dbReference>
<comment type="caution">
    <text evidence="8">The sequence shown here is derived from an EMBL/GenBank/DDBJ whole genome shotgun (WGS) entry which is preliminary data.</text>
</comment>
<keyword evidence="2 5" id="KW-0808">Transferase</keyword>
<dbReference type="GO" id="GO:0032259">
    <property type="term" value="P:methylation"/>
    <property type="evidence" value="ECO:0007669"/>
    <property type="project" value="UniProtKB-KW"/>
</dbReference>
<reference evidence="8 9" key="1">
    <citation type="submission" date="2020-10" db="EMBL/GenBank/DDBJ databases">
        <authorList>
            <person name="Castelo-Branco R."/>
            <person name="Eusebio N."/>
            <person name="Adriana R."/>
            <person name="Vieira A."/>
            <person name="Brugerolle De Fraissinette N."/>
            <person name="Rezende De Castro R."/>
            <person name="Schneider M.P."/>
            <person name="Vasconcelos V."/>
            <person name="Leao P.N."/>
        </authorList>
    </citation>
    <scope>NUCLEOTIDE SEQUENCE [LARGE SCALE GENOMIC DNA]</scope>
    <source>
        <strain evidence="8 9">LEGE 06226</strain>
    </source>
</reference>
<dbReference type="GO" id="GO:0008168">
    <property type="term" value="F:methyltransferase activity"/>
    <property type="evidence" value="ECO:0007669"/>
    <property type="project" value="UniProtKB-KW"/>
</dbReference>
<comment type="similarity">
    <text evidence="5 6">Belongs to the class I-like SAM-binding methyltransferase superfamily. C5-methyltransferase family.</text>
</comment>
<evidence type="ECO:0000256" key="7">
    <source>
        <dbReference type="RuleBase" id="RU000417"/>
    </source>
</evidence>
<dbReference type="InterPro" id="IPR029063">
    <property type="entry name" value="SAM-dependent_MTases_sf"/>
</dbReference>
<dbReference type="Gene3D" id="3.90.120.10">
    <property type="entry name" value="DNA Methylase, subunit A, domain 2"/>
    <property type="match status" value="1"/>
</dbReference>
<dbReference type="PANTHER" id="PTHR10629:SF52">
    <property type="entry name" value="DNA (CYTOSINE-5)-METHYLTRANSFERASE 1"/>
    <property type="match status" value="1"/>
</dbReference>
<evidence type="ECO:0000256" key="2">
    <source>
        <dbReference type="ARBA" id="ARBA00022679"/>
    </source>
</evidence>
<accession>A0ABR9UHN0</accession>
<dbReference type="EMBL" id="JADEWU010000063">
    <property type="protein sequence ID" value="MBE9145624.1"/>
    <property type="molecule type" value="Genomic_DNA"/>
</dbReference>
<evidence type="ECO:0000256" key="4">
    <source>
        <dbReference type="ARBA" id="ARBA00022747"/>
    </source>
</evidence>
<evidence type="ECO:0000256" key="5">
    <source>
        <dbReference type="PROSITE-ProRule" id="PRU01016"/>
    </source>
</evidence>
<sequence length="413" mass="46745">MKLAQPIAIDLFAGAGGFGLGFKMAGFSVPLSVEVDAWACDTLRYNHPDMTVIQCDICHFNTESHVKEICTFKPDIIIGGPPCQGFSIAGPAHKDPQDPRNSLFINFTQWISFLQPKAFIMENVKGLLSRKNGEGIKVIDLIKKTFEELGYFVEIWLLNAAEYGVPQIRERVFIVGNNRGKVIGFPPKSNSINDSNSNHLQLSILPEQQLFPALTLWDAISDLPPLNAREGQEELPYSLASQNPYQDLLRKGNQTIYNHVAMDHSQRLVERFKQIKWGESSANVSKEYGARRRSGNGELSGQTYDQNNRRLYPHKPSHTITASYYANFLHPFQHRNLTAREGARIQSFPDSYRFLGKKTVVSHKLLHREQRFDEKFLCQYNQIGNAVPPLLAKAIALHLKKKLELCPQVIETL</sequence>
<dbReference type="SUPFAM" id="SSF53335">
    <property type="entry name" value="S-adenosyl-L-methionine-dependent methyltransferases"/>
    <property type="match status" value="1"/>
</dbReference>
<evidence type="ECO:0000256" key="1">
    <source>
        <dbReference type="ARBA" id="ARBA00022603"/>
    </source>
</evidence>
<keyword evidence="9" id="KW-1185">Reference proteome</keyword>
<evidence type="ECO:0000313" key="8">
    <source>
        <dbReference type="EMBL" id="MBE9145624.1"/>
    </source>
</evidence>
<dbReference type="EC" id="2.1.1.37" evidence="7"/>
<comment type="catalytic activity">
    <reaction evidence="7">
        <text>a 2'-deoxycytidine in DNA + S-adenosyl-L-methionine = a 5-methyl-2'-deoxycytidine in DNA + S-adenosyl-L-homocysteine + H(+)</text>
        <dbReference type="Rhea" id="RHEA:13681"/>
        <dbReference type="Rhea" id="RHEA-COMP:11369"/>
        <dbReference type="Rhea" id="RHEA-COMP:11370"/>
        <dbReference type="ChEBI" id="CHEBI:15378"/>
        <dbReference type="ChEBI" id="CHEBI:57856"/>
        <dbReference type="ChEBI" id="CHEBI:59789"/>
        <dbReference type="ChEBI" id="CHEBI:85452"/>
        <dbReference type="ChEBI" id="CHEBI:85454"/>
        <dbReference type="EC" id="2.1.1.37"/>
    </reaction>
</comment>
<dbReference type="NCBIfam" id="TIGR00675">
    <property type="entry name" value="dcm"/>
    <property type="match status" value="1"/>
</dbReference>
<dbReference type="PANTHER" id="PTHR10629">
    <property type="entry name" value="CYTOSINE-SPECIFIC METHYLTRANSFERASE"/>
    <property type="match status" value="1"/>
</dbReference>
<dbReference type="Gene3D" id="3.40.50.150">
    <property type="entry name" value="Vaccinia Virus protein VP39"/>
    <property type="match status" value="1"/>
</dbReference>
<dbReference type="RefSeq" id="WP_193871047.1">
    <property type="nucleotide sequence ID" value="NZ_JADEWU010000063.1"/>
</dbReference>
<feature type="active site" evidence="5">
    <location>
        <position position="83"/>
    </location>
</feature>